<comment type="caution">
    <text evidence="2">The sequence shown here is derived from an EMBL/GenBank/DDBJ whole genome shotgun (WGS) entry which is preliminary data.</text>
</comment>
<feature type="signal peptide" evidence="1">
    <location>
        <begin position="1"/>
        <end position="17"/>
    </location>
</feature>
<proteinExistence type="predicted"/>
<gene>
    <name evidence="2" type="ORF">ACJMK2_013092</name>
</gene>
<organism evidence="2 3">
    <name type="scientific">Sinanodonta woodiana</name>
    <name type="common">Chinese pond mussel</name>
    <name type="synonym">Anodonta woodiana</name>
    <dbReference type="NCBI Taxonomy" id="1069815"/>
    <lineage>
        <taxon>Eukaryota</taxon>
        <taxon>Metazoa</taxon>
        <taxon>Spiralia</taxon>
        <taxon>Lophotrochozoa</taxon>
        <taxon>Mollusca</taxon>
        <taxon>Bivalvia</taxon>
        <taxon>Autobranchia</taxon>
        <taxon>Heteroconchia</taxon>
        <taxon>Palaeoheterodonta</taxon>
        <taxon>Unionida</taxon>
        <taxon>Unionoidea</taxon>
        <taxon>Unionidae</taxon>
        <taxon>Unioninae</taxon>
        <taxon>Sinanodonta</taxon>
    </lineage>
</organism>
<dbReference type="Proteomes" id="UP001634394">
    <property type="component" value="Unassembled WGS sequence"/>
</dbReference>
<evidence type="ECO:0000313" key="3">
    <source>
        <dbReference type="Proteomes" id="UP001634394"/>
    </source>
</evidence>
<evidence type="ECO:0000256" key="1">
    <source>
        <dbReference type="SAM" id="SignalP"/>
    </source>
</evidence>
<keyword evidence="1" id="KW-0732">Signal</keyword>
<dbReference type="AlphaFoldDB" id="A0ABD3VBF3"/>
<keyword evidence="3" id="KW-1185">Reference proteome</keyword>
<dbReference type="EMBL" id="JBJQND010000013">
    <property type="protein sequence ID" value="KAL3858506.1"/>
    <property type="molecule type" value="Genomic_DNA"/>
</dbReference>
<evidence type="ECO:0008006" key="4">
    <source>
        <dbReference type="Google" id="ProtNLM"/>
    </source>
</evidence>
<evidence type="ECO:0000313" key="2">
    <source>
        <dbReference type="EMBL" id="KAL3858506.1"/>
    </source>
</evidence>
<sequence>MLLLIMCTLLLVHSVQPLPPTKYCNDASDCGYGKCCVTATQVRGKRDTVLQGTCQRLGTGGSRCLISFPQPLPSGMFYICPCAKGFSCLPTGLHEMPLGEIGFCSR</sequence>
<dbReference type="Gene3D" id="2.10.80.10">
    <property type="entry name" value="Lipase, subunit A"/>
    <property type="match status" value="1"/>
</dbReference>
<name>A0ABD3VBF3_SINWO</name>
<accession>A0ABD3VBF3</accession>
<reference evidence="2 3" key="1">
    <citation type="submission" date="2024-11" db="EMBL/GenBank/DDBJ databases">
        <title>Chromosome-level genome assembly of the freshwater bivalve Anodonta woodiana.</title>
        <authorList>
            <person name="Chen X."/>
        </authorList>
    </citation>
    <scope>NUCLEOTIDE SEQUENCE [LARGE SCALE GENOMIC DNA]</scope>
    <source>
        <strain evidence="2">MN2024</strain>
        <tissue evidence="2">Gills</tissue>
    </source>
</reference>
<protein>
    <recommendedName>
        <fullName evidence="4">Prokineticin domain-containing protein</fullName>
    </recommendedName>
</protein>
<feature type="chain" id="PRO_5044865150" description="Prokineticin domain-containing protein" evidence="1">
    <location>
        <begin position="18"/>
        <end position="106"/>
    </location>
</feature>